<sequence length="427" mass="49320">MNALFLSHPVQILIPYLNLHEAFNFRQINRFCLNQTQISVRINIEFKSWDWAIVLHSIFPNIKLHGRLIHEIPAIELPLIESLKQPRFPSQEFLLYQTKLTKLSLQCILHPKIPSNAFVSSPNLSHLTMQNFGHKHSFYDILSGNLPNLTSLNLTGHTKDTSYDWVNSYTNLTALALSFSNIEYLSIYALTKLTSLTLESGLPVNLYCNFSKLVQLSLGSRDRAGNFSYTFNLRECTNLESFSLESVRINTLSDIYSLTRLTFLSLWRQTKIDLKLLGLITALQTLRITECKYTDEQIGTLTNLTQLTLNFCRLTLNSFSNMYKLQILNNYASIDFSKGAITYLRTLRQMDVGNCNSDHKKYFLSLTNLTHLSIEDEEFTEQELRKFPKLRVLNQSFSNPKRKLRVEKYKNLIARGLVIKLKIAIEN</sequence>
<evidence type="ECO:0000313" key="1">
    <source>
        <dbReference type="EMBL" id="AYV80731.1"/>
    </source>
</evidence>
<organism evidence="1">
    <name type="scientific">Harvfovirus sp</name>
    <dbReference type="NCBI Taxonomy" id="2487768"/>
    <lineage>
        <taxon>Viruses</taxon>
        <taxon>Varidnaviria</taxon>
        <taxon>Bamfordvirae</taxon>
        <taxon>Nucleocytoviricota</taxon>
        <taxon>Megaviricetes</taxon>
        <taxon>Imitervirales</taxon>
        <taxon>Mimiviridae</taxon>
        <taxon>Klosneuvirinae</taxon>
    </lineage>
</organism>
<proteinExistence type="predicted"/>
<dbReference type="EMBL" id="MK072247">
    <property type="protein sequence ID" value="AYV80731.1"/>
    <property type="molecule type" value="Genomic_DNA"/>
</dbReference>
<gene>
    <name evidence="1" type="ORF">Harvfovirus5_35</name>
</gene>
<dbReference type="Gene3D" id="3.80.10.10">
    <property type="entry name" value="Ribonuclease Inhibitor"/>
    <property type="match status" value="2"/>
</dbReference>
<dbReference type="SUPFAM" id="SSF52047">
    <property type="entry name" value="RNI-like"/>
    <property type="match status" value="1"/>
</dbReference>
<protein>
    <recommendedName>
        <fullName evidence="2">Leucine-rich repeat protein</fullName>
    </recommendedName>
</protein>
<dbReference type="InterPro" id="IPR032675">
    <property type="entry name" value="LRR_dom_sf"/>
</dbReference>
<name>A0A3G5A3G6_9VIRU</name>
<accession>A0A3G5A3G6</accession>
<reference evidence="1" key="1">
    <citation type="submission" date="2018-10" db="EMBL/GenBank/DDBJ databases">
        <title>Hidden diversity of soil giant viruses.</title>
        <authorList>
            <person name="Schulz F."/>
            <person name="Alteio L."/>
            <person name="Goudeau D."/>
            <person name="Ryan E.M."/>
            <person name="Malmstrom R.R."/>
            <person name="Blanchard J."/>
            <person name="Woyke T."/>
        </authorList>
    </citation>
    <scope>NUCLEOTIDE SEQUENCE</scope>
    <source>
        <strain evidence="1">HAV1</strain>
    </source>
</reference>
<evidence type="ECO:0008006" key="2">
    <source>
        <dbReference type="Google" id="ProtNLM"/>
    </source>
</evidence>